<comment type="caution">
    <text evidence="2">The sequence shown here is derived from an EMBL/GenBank/DDBJ whole genome shotgun (WGS) entry which is preliminary data.</text>
</comment>
<evidence type="ECO:0008006" key="4">
    <source>
        <dbReference type="Google" id="ProtNLM"/>
    </source>
</evidence>
<feature type="non-terminal residue" evidence="2">
    <location>
        <position position="1"/>
    </location>
</feature>
<dbReference type="VEuPathDB" id="FungiDB:H310_09896"/>
<feature type="chain" id="PRO_5018523716" description="Peptidase M12B domain-containing protein" evidence="1">
    <location>
        <begin position="21"/>
        <end position="280"/>
    </location>
</feature>
<reference evidence="2 3" key="1">
    <citation type="submission" date="2018-08" db="EMBL/GenBank/DDBJ databases">
        <title>Aphanomyces genome sequencing and annotation.</title>
        <authorList>
            <person name="Minardi D."/>
            <person name="Oidtmann B."/>
            <person name="Van Der Giezen M."/>
            <person name="Studholme D.J."/>
        </authorList>
    </citation>
    <scope>NUCLEOTIDE SEQUENCE [LARGE SCALE GENOMIC DNA]</scope>
    <source>
        <strain evidence="2 3">NJM0002</strain>
    </source>
</reference>
<evidence type="ECO:0000256" key="1">
    <source>
        <dbReference type="SAM" id="SignalP"/>
    </source>
</evidence>
<accession>A0A3R7A1D0</accession>
<dbReference type="AlphaFoldDB" id="A0A3R7A1D0"/>
<name>A0A3R7A1D0_9STRA</name>
<organism evidence="2 3">
    <name type="scientific">Aphanomyces invadans</name>
    <dbReference type="NCBI Taxonomy" id="157072"/>
    <lineage>
        <taxon>Eukaryota</taxon>
        <taxon>Sar</taxon>
        <taxon>Stramenopiles</taxon>
        <taxon>Oomycota</taxon>
        <taxon>Saprolegniomycetes</taxon>
        <taxon>Saprolegniales</taxon>
        <taxon>Verrucalvaceae</taxon>
        <taxon>Aphanomyces</taxon>
    </lineage>
</organism>
<evidence type="ECO:0000313" key="2">
    <source>
        <dbReference type="EMBL" id="RHY17166.1"/>
    </source>
</evidence>
<proteinExistence type="predicted"/>
<gene>
    <name evidence="2" type="ORF">DYB32_010562</name>
</gene>
<feature type="signal peptide" evidence="1">
    <location>
        <begin position="1"/>
        <end position="20"/>
    </location>
</feature>
<sequence>LPAKMNILFALAVGFAAVTATDETLSIKVLSNVVESSCELIQPLELTQLHRGIQGPNDTLEVITPRQNKLSTTERALVEPVGSHVFIEMFGRTSNAVQARAAQLCPNGIKRKHLRESFGIPPATIQKIADSGDPKNRIDVVFTGDGYTRPSSPAYACDCPSLIANDDLYGGFGGDLVISTRSPTSWTMVLRHEIGHNFGKVREEYGGSQVFSGANSALSASTITWKHWRTEPTKLTEQKWALLYQKHNCTTSKTARSALRRWYSGSSLVEDLCTRQEMEN</sequence>
<keyword evidence="1" id="KW-0732">Signal</keyword>
<dbReference type="Proteomes" id="UP000285060">
    <property type="component" value="Unassembled WGS sequence"/>
</dbReference>
<keyword evidence="3" id="KW-1185">Reference proteome</keyword>
<evidence type="ECO:0000313" key="3">
    <source>
        <dbReference type="Proteomes" id="UP000285060"/>
    </source>
</evidence>
<dbReference type="Gene3D" id="3.40.390.10">
    <property type="entry name" value="Collagenase (Catalytic Domain)"/>
    <property type="match status" value="1"/>
</dbReference>
<dbReference type="EMBL" id="QUSY01003537">
    <property type="protein sequence ID" value="RHY17166.1"/>
    <property type="molecule type" value="Genomic_DNA"/>
</dbReference>
<dbReference type="GO" id="GO:0008237">
    <property type="term" value="F:metallopeptidase activity"/>
    <property type="evidence" value="ECO:0007669"/>
    <property type="project" value="InterPro"/>
</dbReference>
<protein>
    <recommendedName>
        <fullName evidence="4">Peptidase M12B domain-containing protein</fullName>
    </recommendedName>
</protein>
<dbReference type="InterPro" id="IPR024079">
    <property type="entry name" value="MetalloPept_cat_dom_sf"/>
</dbReference>